<feature type="compositionally biased region" description="Basic and acidic residues" evidence="2">
    <location>
        <begin position="1214"/>
        <end position="1235"/>
    </location>
</feature>
<evidence type="ECO:0000259" key="3">
    <source>
        <dbReference type="Pfam" id="PF20994"/>
    </source>
</evidence>
<feature type="compositionally biased region" description="Low complexity" evidence="2">
    <location>
        <begin position="162"/>
        <end position="176"/>
    </location>
</feature>
<keyword evidence="1" id="KW-0175">Coiled coil</keyword>
<feature type="region of interest" description="Disordered" evidence="2">
    <location>
        <begin position="1"/>
        <end position="442"/>
    </location>
</feature>
<evidence type="ECO:0000256" key="1">
    <source>
        <dbReference type="SAM" id="Coils"/>
    </source>
</evidence>
<evidence type="ECO:0000313" key="5">
    <source>
        <dbReference type="Proteomes" id="UP000249619"/>
    </source>
</evidence>
<protein>
    <recommendedName>
        <fullName evidence="3">Inner kinetochore subunit AME1 domain-containing protein</fullName>
    </recommendedName>
</protein>
<evidence type="ECO:0000256" key="2">
    <source>
        <dbReference type="SAM" id="MobiDB-lite"/>
    </source>
</evidence>
<organism evidence="4 5">
    <name type="scientific">Stemphylium lycopersici</name>
    <name type="common">Tomato gray leaf spot disease fungus</name>
    <name type="synonym">Thyrospora lycopersici</name>
    <dbReference type="NCBI Taxonomy" id="183478"/>
    <lineage>
        <taxon>Eukaryota</taxon>
        <taxon>Fungi</taxon>
        <taxon>Dikarya</taxon>
        <taxon>Ascomycota</taxon>
        <taxon>Pezizomycotina</taxon>
        <taxon>Dothideomycetes</taxon>
        <taxon>Pleosporomycetidae</taxon>
        <taxon>Pleosporales</taxon>
        <taxon>Pleosporineae</taxon>
        <taxon>Pleosporaceae</taxon>
        <taxon>Stemphylium</taxon>
    </lineage>
</organism>
<feature type="region of interest" description="Disordered" evidence="2">
    <location>
        <begin position="1569"/>
        <end position="1619"/>
    </location>
</feature>
<feature type="compositionally biased region" description="Low complexity" evidence="2">
    <location>
        <begin position="1380"/>
        <end position="1390"/>
    </location>
</feature>
<dbReference type="Pfam" id="PF20994">
    <property type="entry name" value="CENPU"/>
    <property type="match status" value="1"/>
</dbReference>
<feature type="compositionally biased region" description="Polar residues" evidence="2">
    <location>
        <begin position="229"/>
        <end position="239"/>
    </location>
</feature>
<feature type="compositionally biased region" description="Basic and acidic residues" evidence="2">
    <location>
        <begin position="1407"/>
        <end position="1417"/>
    </location>
</feature>
<keyword evidence="5" id="KW-1185">Reference proteome</keyword>
<gene>
    <name evidence="4" type="ORF">DDE83_006408</name>
</gene>
<dbReference type="Proteomes" id="UP000249619">
    <property type="component" value="Unassembled WGS sequence"/>
</dbReference>
<feature type="compositionally biased region" description="Low complexity" evidence="2">
    <location>
        <begin position="1419"/>
        <end position="1431"/>
    </location>
</feature>
<dbReference type="EMBL" id="QGDH01000098">
    <property type="protein sequence ID" value="RAR07604.1"/>
    <property type="molecule type" value="Genomic_DNA"/>
</dbReference>
<evidence type="ECO:0000313" key="4">
    <source>
        <dbReference type="EMBL" id="RAR07604.1"/>
    </source>
</evidence>
<comment type="caution">
    <text evidence="4">The sequence shown here is derived from an EMBL/GenBank/DDBJ whole genome shotgun (WGS) entry which is preliminary data.</text>
</comment>
<feature type="compositionally biased region" description="Low complexity" evidence="2">
    <location>
        <begin position="1350"/>
        <end position="1361"/>
    </location>
</feature>
<feature type="compositionally biased region" description="Polar residues" evidence="2">
    <location>
        <begin position="1289"/>
        <end position="1298"/>
    </location>
</feature>
<name>A0A364MZ83_STELY</name>
<feature type="domain" description="Inner kinetochore subunit AME1" evidence="3">
    <location>
        <begin position="456"/>
        <end position="592"/>
    </location>
</feature>
<feature type="coiled-coil region" evidence="1">
    <location>
        <begin position="508"/>
        <end position="559"/>
    </location>
</feature>
<feature type="compositionally biased region" description="Polar residues" evidence="2">
    <location>
        <begin position="1580"/>
        <end position="1590"/>
    </location>
</feature>
<sequence length="1669" mass="182540">MAQHSGPEARRSSAAARPDALGKRKRGSPSAQPGADDAEQDELSPDREEVARSIEKSRRVVATISPIREEQDNGPDELSVLEDGTSIVRENVFAKSTVMKRTPPQVVAQPPPSPLLGSAVQETPTTGTNGRTPARSQRSTSRRSKSTDPVPTTPSLLPNGQPRTSSAPRSAPRVSSNLNTPAAAPVAEEGEDELSPQAAASTPRVVGSEPRPQQTPREETEMDVDELSPQVQPSPTQKWPTPPEFVQEPAQEKEAGVEEQAAAPQSGKRGRGRPRRVVGDNEEENVPAETPAKPAEPVKPPQVVADKDEDASEAAPANPPKRGRPRKEVVVGESETQATPVTRKPRQKKNKESVAEATDETVDELSPGHGKAATQPVKPARQGDTVELSSVHEESHEDEEPAQEEEAQPTPRPAPKRLSPKQVQPVKPSTEKPPRKRQKFMGPKQAISVMRIKGSTVRGITVADTTRTILEENIDHRLKRMADKLQTSQDSDRRKALRSEINLSITFKESLNEKLMDLQDANDVLSTNFQKAKLLRRANADLRKEILSLQNSRQEIAIEHDDIQTQYDAERAKVDAKNTLSDNMFAIEAAIKNGRAKARKEGREEEGPDIPLSMLLENKLSSAVYNVASEPGKSALGTGTGTPAKNILETLETMCVLTDSSFTDLRKKIVVRLFGPQIISKSKERSAKEAMKKDSMDVYDGRRRLAELDVDISTSMKDEKTRSISQTSFSPSSSCYKLVIRCGSGWLTARDYLNRFYLTHLAARNPGPNASSILKTANHTFSTRSQALGPQPAASDTVTIQPLFHPFLRLPQELQEMIWMTAAGLTKDYDLCPETRLRVHPKPIPSPISLSTLLRISPSITATMQPYILHRTAFHFGLTGTTNFLWQSGPVNRAHVQRLAFHFGRGALLHCARWLAPDEIFDLLQPPVQREMGGLPFFWRAQLRAMAKEVHLRELVIDLRAIRQADIAMVVRIMKEFFGSVERVSFVETDYLGATTVVAAGDERLKEVDSAFLTFSPATTASNSLETPLSPKQHQNIHDPNTVRMANDNNPIKSVTPSGLNPVTSADNDGCSTCQQFNTLYDAIQAADADWAVFENKRDSITKSFARENHKKARIEFDNWLMTVEASANPSPGERKTRLEDVVPEKQHAFGGSEEEQPGIKRRRSHSPSTQVSVPSGELSDSTSQQRDVTSLSFRPSPKRSRSTNSLPGRKRLKFSDTVEFHETYRPSEEYHRSSETYVRGRNAPPEGSEYMDTSGSGQTFLKFTQMKKVGAKWVELSEEELAKKNRSTRSATGQQKLEASEEVEPQETNGDAAAGSEQLGGEAPPDARAARLARRAKGTAAMSSAPTKNTSARNRSSRISRNGKEPSTDGALEGVQGPSELTALASSTSTEDETRLTTDEGLGTAKRVEVQEERPEQIASAAIEKASTAAMHGGQLHAGPPHDQPHPDTQRTKTAAYQEEVIQHDTEYVETESASVIASTHPNPERLGKPMCIGWEDASVTTAPDARRAASTMLALHPTSANSDGTAEFSKTADRQDLSCLSQAHHGASTENKDVSDMVCKTPERLRGEIAPPRPKANPTESALRQSSEAGEHPIEGFHAANWPSQRPHDPFPPPAITKTVIGLRDPDVFAAAVSPTQDMQDRAGVALGGRRGEMIDEAGEAASQKPA</sequence>
<feature type="compositionally biased region" description="Polar residues" evidence="2">
    <location>
        <begin position="120"/>
        <end position="130"/>
    </location>
</feature>
<dbReference type="InterPro" id="IPR048743">
    <property type="entry name" value="AME1"/>
</dbReference>
<feature type="region of interest" description="Disordered" evidence="2">
    <location>
        <begin position="1143"/>
        <end position="1256"/>
    </location>
</feature>
<feature type="region of interest" description="Disordered" evidence="2">
    <location>
        <begin position="1285"/>
        <end position="1455"/>
    </location>
</feature>
<feature type="compositionally biased region" description="Polar residues" evidence="2">
    <location>
        <begin position="1167"/>
        <end position="1194"/>
    </location>
</feature>
<feature type="compositionally biased region" description="Polar residues" evidence="2">
    <location>
        <begin position="149"/>
        <end position="158"/>
    </location>
</feature>
<proteinExistence type="predicted"/>
<reference evidence="5" key="1">
    <citation type="submission" date="2018-05" db="EMBL/GenBank/DDBJ databases">
        <title>Draft genome sequence of Stemphylium lycopersici strain CIDEFI 213.</title>
        <authorList>
            <person name="Medina R."/>
            <person name="Franco M.E.E."/>
            <person name="Lucentini C.G."/>
            <person name="Saparrat M.C.N."/>
            <person name="Balatti P.A."/>
        </authorList>
    </citation>
    <scope>NUCLEOTIDE SEQUENCE [LARGE SCALE GENOMIC DNA]</scope>
    <source>
        <strain evidence="5">CIDEFI 213</strain>
    </source>
</reference>
<feature type="compositionally biased region" description="Acidic residues" evidence="2">
    <location>
        <begin position="396"/>
        <end position="407"/>
    </location>
</feature>
<accession>A0A364MZ83</accession>
<feature type="compositionally biased region" description="Basic and acidic residues" evidence="2">
    <location>
        <begin position="44"/>
        <end position="58"/>
    </location>
</feature>